<name>A0A853PPF0_BACFG</name>
<comment type="caution">
    <text evidence="1">The sequence shown here is derived from an EMBL/GenBank/DDBJ whole genome shotgun (WGS) entry which is preliminary data.</text>
</comment>
<evidence type="ECO:0000313" key="1">
    <source>
        <dbReference type="EMBL" id="OCR27590.1"/>
    </source>
</evidence>
<protein>
    <submittedName>
        <fullName evidence="1">Uncharacterized protein</fullName>
    </submittedName>
</protein>
<gene>
    <name evidence="1" type="ORF">AC094_43620</name>
</gene>
<reference evidence="1 2" key="1">
    <citation type="journal article" date="2016" name="PLoS ONE">
        <title>Genomic Diversity of Enterotoxigenic Strains of Bacteroides fragilis.</title>
        <authorList>
            <person name="Pierce J.V."/>
            <person name="Bernstein H.D."/>
        </authorList>
    </citation>
    <scope>NUCLEOTIDE SEQUENCE [LARGE SCALE GENOMIC DNA]</scope>
    <source>
        <strain evidence="1 2">20793-3</strain>
    </source>
</reference>
<dbReference type="AlphaFoldDB" id="A0A853PPF0"/>
<proteinExistence type="predicted"/>
<evidence type="ECO:0000313" key="2">
    <source>
        <dbReference type="Proteomes" id="UP000093197"/>
    </source>
</evidence>
<sequence length="86" mass="10231">MLTTSSFMEIGVSFCKAERTLTIGHSDKEEDFGWQATSPSNHKPFNNNIVFFIMTVSQYLFFRDMYTKIHFQFEKSLKINHFYPYL</sequence>
<organism evidence="1 2">
    <name type="scientific">Bacteroides fragilis</name>
    <dbReference type="NCBI Taxonomy" id="817"/>
    <lineage>
        <taxon>Bacteria</taxon>
        <taxon>Pseudomonadati</taxon>
        <taxon>Bacteroidota</taxon>
        <taxon>Bacteroidia</taxon>
        <taxon>Bacteroidales</taxon>
        <taxon>Bacteroidaceae</taxon>
        <taxon>Bacteroides</taxon>
    </lineage>
</organism>
<dbReference type="Proteomes" id="UP000093197">
    <property type="component" value="Unassembled WGS sequence"/>
</dbReference>
<accession>A0A853PPF0</accession>
<dbReference type="EMBL" id="LIDT01000044">
    <property type="protein sequence ID" value="OCR27590.1"/>
    <property type="molecule type" value="Genomic_DNA"/>
</dbReference>